<evidence type="ECO:0000256" key="5">
    <source>
        <dbReference type="ARBA" id="ARBA00022729"/>
    </source>
</evidence>
<dbReference type="Proteomes" id="UP001595621">
    <property type="component" value="Unassembled WGS sequence"/>
</dbReference>
<evidence type="ECO:0000256" key="3">
    <source>
        <dbReference type="ARBA" id="ARBA00014028"/>
    </source>
</evidence>
<accession>A0ABV7GAY5</accession>
<organism evidence="9 10">
    <name type="scientific">Shewanella submarina</name>
    <dbReference type="NCBI Taxonomy" id="2016376"/>
    <lineage>
        <taxon>Bacteria</taxon>
        <taxon>Pseudomonadati</taxon>
        <taxon>Pseudomonadota</taxon>
        <taxon>Gammaproteobacteria</taxon>
        <taxon>Alteromonadales</taxon>
        <taxon>Shewanellaceae</taxon>
        <taxon>Shewanella</taxon>
    </lineage>
</organism>
<keyword evidence="7" id="KW-0564">Palmitate</keyword>
<dbReference type="EMBL" id="JBHRTD010000001">
    <property type="protein sequence ID" value="MFC3136987.1"/>
    <property type="molecule type" value="Genomic_DNA"/>
</dbReference>
<evidence type="ECO:0000256" key="4">
    <source>
        <dbReference type="ARBA" id="ARBA00022475"/>
    </source>
</evidence>
<dbReference type="PANTHER" id="PTHR41164:SF1">
    <property type="entry name" value="CURLI PRODUCTION ASSEMBLY_TRANSPORT COMPONENT CSGG"/>
    <property type="match status" value="1"/>
</dbReference>
<dbReference type="PANTHER" id="PTHR41164">
    <property type="entry name" value="CURLI PRODUCTION ASSEMBLY/TRANSPORT COMPONENT CSGG"/>
    <property type="match status" value="1"/>
</dbReference>
<keyword evidence="6" id="KW-0472">Membrane</keyword>
<gene>
    <name evidence="9" type="ORF">ACFOE0_02120</name>
</gene>
<protein>
    <recommendedName>
        <fullName evidence="3">Curli production assembly/transport component CsgG</fullName>
    </recommendedName>
</protein>
<keyword evidence="8" id="KW-0449">Lipoprotein</keyword>
<keyword evidence="5" id="KW-0732">Signal</keyword>
<reference evidence="10" key="1">
    <citation type="journal article" date="2019" name="Int. J. Syst. Evol. Microbiol.">
        <title>The Global Catalogue of Microorganisms (GCM) 10K type strain sequencing project: providing services to taxonomists for standard genome sequencing and annotation.</title>
        <authorList>
            <consortium name="The Broad Institute Genomics Platform"/>
            <consortium name="The Broad Institute Genome Sequencing Center for Infectious Disease"/>
            <person name="Wu L."/>
            <person name="Ma J."/>
        </authorList>
    </citation>
    <scope>NUCLEOTIDE SEQUENCE [LARGE SCALE GENOMIC DNA]</scope>
    <source>
        <strain evidence="10">KCTC 52277</strain>
    </source>
</reference>
<keyword evidence="4" id="KW-1003">Cell membrane</keyword>
<proteinExistence type="inferred from homology"/>
<sequence>MKYWLPVLAALALAGCSSTTDMLEEIEHSSSLMPRGQTYFDLTELPSPQGAIVAAVYDFRDQTGQYKPIPSSNFSTAVPQSGTALLAKALSDSNWFIPVEREGLQNLLTERKIVRAGLNGDGGKLPQLNSAQILLEGGIVAYDTNLRTGGAGARYLGIGASTQFRVDTVTVNLRAVDIRTGRMLSNVTTTKSVLSLEVTTGVFKFIDAQELLEGEAGFTTNEPVSLSVSAAIESAVTHLIADGIWKGSWNLQNPTEQTNPVLLKYWMEAFGEKQVRKRLSIEEQV</sequence>
<dbReference type="InterPro" id="IPR005534">
    <property type="entry name" value="Curli_assmbl/transp-comp_CsgG"/>
</dbReference>
<dbReference type="RefSeq" id="WP_248937303.1">
    <property type="nucleotide sequence ID" value="NZ_JAKILF010000008.1"/>
</dbReference>
<keyword evidence="10" id="KW-1185">Reference proteome</keyword>
<dbReference type="Gene3D" id="3.40.50.10610">
    <property type="entry name" value="ABC-type transport auxiliary lipoprotein component"/>
    <property type="match status" value="2"/>
</dbReference>
<evidence type="ECO:0000256" key="1">
    <source>
        <dbReference type="ARBA" id="ARBA00003989"/>
    </source>
</evidence>
<dbReference type="PROSITE" id="PS51257">
    <property type="entry name" value="PROKAR_LIPOPROTEIN"/>
    <property type="match status" value="1"/>
</dbReference>
<comment type="caution">
    <text evidence="9">The sequence shown here is derived from an EMBL/GenBank/DDBJ whole genome shotgun (WGS) entry which is preliminary data.</text>
</comment>
<evidence type="ECO:0000256" key="2">
    <source>
        <dbReference type="ARBA" id="ARBA00008899"/>
    </source>
</evidence>
<evidence type="ECO:0000256" key="6">
    <source>
        <dbReference type="ARBA" id="ARBA00023136"/>
    </source>
</evidence>
<evidence type="ECO:0000256" key="8">
    <source>
        <dbReference type="ARBA" id="ARBA00023288"/>
    </source>
</evidence>
<comment type="similarity">
    <text evidence="2">Belongs to the CsgG family.</text>
</comment>
<evidence type="ECO:0000313" key="9">
    <source>
        <dbReference type="EMBL" id="MFC3136987.1"/>
    </source>
</evidence>
<comment type="function">
    <text evidence="1">May be involved in the biogenesis of curli organelles.</text>
</comment>
<dbReference type="Pfam" id="PF03783">
    <property type="entry name" value="CsgG"/>
    <property type="match status" value="1"/>
</dbReference>
<evidence type="ECO:0000256" key="7">
    <source>
        <dbReference type="ARBA" id="ARBA00023139"/>
    </source>
</evidence>
<evidence type="ECO:0000313" key="10">
    <source>
        <dbReference type="Proteomes" id="UP001595621"/>
    </source>
</evidence>
<name>A0ABV7GAY5_9GAMM</name>